<keyword evidence="4" id="KW-1185">Reference proteome</keyword>
<name>A0AA39L5K6_SARSR</name>
<dbReference type="InterPro" id="IPR023210">
    <property type="entry name" value="NADP_OxRdtase_dom"/>
</dbReference>
<evidence type="ECO:0000313" key="4">
    <source>
        <dbReference type="Proteomes" id="UP001175261"/>
    </source>
</evidence>
<dbReference type="SUPFAM" id="SSF51430">
    <property type="entry name" value="NAD(P)-linked oxidoreductase"/>
    <property type="match status" value="1"/>
</dbReference>
<protein>
    <recommendedName>
        <fullName evidence="2">NADP-dependent oxidoreductase domain-containing protein</fullName>
    </recommendedName>
</protein>
<proteinExistence type="predicted"/>
<accession>A0AA39L5K6</accession>
<dbReference type="AlphaFoldDB" id="A0AA39L5K6"/>
<dbReference type="InterPro" id="IPR050523">
    <property type="entry name" value="AKR_Detox_Biosynth"/>
</dbReference>
<evidence type="ECO:0000313" key="3">
    <source>
        <dbReference type="EMBL" id="KAK0384709.1"/>
    </source>
</evidence>
<dbReference type="CDD" id="cd19093">
    <property type="entry name" value="AKR_AtPLR-like"/>
    <property type="match status" value="1"/>
</dbReference>
<dbReference type="InterPro" id="IPR020471">
    <property type="entry name" value="AKR"/>
</dbReference>
<dbReference type="GO" id="GO:0016491">
    <property type="term" value="F:oxidoreductase activity"/>
    <property type="evidence" value="ECO:0007669"/>
    <property type="project" value="UniProtKB-KW"/>
</dbReference>
<keyword evidence="1" id="KW-0560">Oxidoreductase</keyword>
<evidence type="ECO:0000256" key="1">
    <source>
        <dbReference type="ARBA" id="ARBA00023002"/>
    </source>
</evidence>
<evidence type="ECO:0000259" key="2">
    <source>
        <dbReference type="Pfam" id="PF00248"/>
    </source>
</evidence>
<dbReference type="PRINTS" id="PR00069">
    <property type="entry name" value="ALDKETRDTASE"/>
</dbReference>
<sequence>MDKVLQTGLSAGMAATAGFHHVKPKPVDKFYSGKNVQPPSFEPNTRTRVSYKTVGEPVEASQICIGAWPWGDKATWNWKEEDLPAAKQAWDYLYQAGINFIDTAEAYGDGRSEEIVGQFVRDLPRESFVIQTKYIGTAAGINNYIHPVEAPVKSLKGSLGRLGLEYVDIYLVHGPIHPQSIANVAKGMAECVEKRLTRAVGVANYEPRDVEKIQAELRKYKIPLASNQCEYNILRRYPELHDGIATCERNGLVFQSYSSLAQGRLTGKYSPGNPPPKSYRFSNYDMKDVEPVLQVLQRISVERGKSVGAVALNWNISKGVTPLVGVRNKDQAVEAVEALGWRLSSDEMAEIDDVSFEGEKTRLWQQG</sequence>
<dbReference type="Gene3D" id="3.20.20.100">
    <property type="entry name" value="NADP-dependent oxidoreductase domain"/>
    <property type="match status" value="1"/>
</dbReference>
<dbReference type="EMBL" id="JAPDFR010000007">
    <property type="protein sequence ID" value="KAK0384709.1"/>
    <property type="molecule type" value="Genomic_DNA"/>
</dbReference>
<comment type="caution">
    <text evidence="3">The sequence shown here is derived from an EMBL/GenBank/DDBJ whole genome shotgun (WGS) entry which is preliminary data.</text>
</comment>
<gene>
    <name evidence="3" type="ORF">NLU13_7187</name>
</gene>
<dbReference type="Proteomes" id="UP001175261">
    <property type="component" value="Unassembled WGS sequence"/>
</dbReference>
<feature type="domain" description="NADP-dependent oxidoreductase" evidence="2">
    <location>
        <begin position="63"/>
        <end position="354"/>
    </location>
</feature>
<organism evidence="3 4">
    <name type="scientific">Sarocladium strictum</name>
    <name type="common">Black bundle disease fungus</name>
    <name type="synonym">Acremonium strictum</name>
    <dbReference type="NCBI Taxonomy" id="5046"/>
    <lineage>
        <taxon>Eukaryota</taxon>
        <taxon>Fungi</taxon>
        <taxon>Dikarya</taxon>
        <taxon>Ascomycota</taxon>
        <taxon>Pezizomycotina</taxon>
        <taxon>Sordariomycetes</taxon>
        <taxon>Hypocreomycetidae</taxon>
        <taxon>Hypocreales</taxon>
        <taxon>Sarocladiaceae</taxon>
        <taxon>Sarocladium</taxon>
    </lineage>
</organism>
<dbReference type="InterPro" id="IPR036812">
    <property type="entry name" value="NAD(P)_OxRdtase_dom_sf"/>
</dbReference>
<dbReference type="Pfam" id="PF00248">
    <property type="entry name" value="Aldo_ket_red"/>
    <property type="match status" value="1"/>
</dbReference>
<dbReference type="PANTHER" id="PTHR43364">
    <property type="entry name" value="NADH-SPECIFIC METHYLGLYOXAL REDUCTASE-RELATED"/>
    <property type="match status" value="1"/>
</dbReference>
<dbReference type="PANTHER" id="PTHR43364:SF4">
    <property type="entry name" value="NAD(P)-LINKED OXIDOREDUCTASE SUPERFAMILY PROTEIN"/>
    <property type="match status" value="1"/>
</dbReference>
<reference evidence="3" key="1">
    <citation type="submission" date="2022-10" db="EMBL/GenBank/DDBJ databases">
        <title>Determination and structural analysis of whole genome sequence of Sarocladium strictum F4-1.</title>
        <authorList>
            <person name="Hu L."/>
            <person name="Jiang Y."/>
        </authorList>
    </citation>
    <scope>NUCLEOTIDE SEQUENCE</scope>
    <source>
        <strain evidence="3">F4-1</strain>
    </source>
</reference>